<dbReference type="EMBL" id="LT629734">
    <property type="protein sequence ID" value="SDR80593.1"/>
    <property type="molecule type" value="Genomic_DNA"/>
</dbReference>
<dbReference type="PRINTS" id="PR00081">
    <property type="entry name" value="GDHRDH"/>
</dbReference>
<dbReference type="NCBIfam" id="NF005559">
    <property type="entry name" value="PRK07231.1"/>
    <property type="match status" value="1"/>
</dbReference>
<evidence type="ECO:0000259" key="3">
    <source>
        <dbReference type="SMART" id="SM00822"/>
    </source>
</evidence>
<dbReference type="InterPro" id="IPR020904">
    <property type="entry name" value="Sc_DH/Rdtase_CS"/>
</dbReference>
<dbReference type="FunFam" id="3.40.50.720:FF:000084">
    <property type="entry name" value="Short-chain dehydrogenase reductase"/>
    <property type="match status" value="1"/>
</dbReference>
<dbReference type="OrthoDB" id="286404at2"/>
<dbReference type="PRINTS" id="PR00080">
    <property type="entry name" value="SDRFAMILY"/>
</dbReference>
<dbReference type="STRING" id="684552.SAMN04489719_0828"/>
<gene>
    <name evidence="4" type="ORF">SAMN04489719_0828</name>
</gene>
<dbReference type="InterPro" id="IPR057326">
    <property type="entry name" value="KR_dom"/>
</dbReference>
<evidence type="ECO:0000313" key="4">
    <source>
        <dbReference type="EMBL" id="SDR80593.1"/>
    </source>
</evidence>
<evidence type="ECO:0000256" key="1">
    <source>
        <dbReference type="ARBA" id="ARBA00006484"/>
    </source>
</evidence>
<dbReference type="SUPFAM" id="SSF51735">
    <property type="entry name" value="NAD(P)-binding Rossmann-fold domains"/>
    <property type="match status" value="1"/>
</dbReference>
<dbReference type="InterPro" id="IPR002347">
    <property type="entry name" value="SDR_fam"/>
</dbReference>
<dbReference type="InterPro" id="IPR036291">
    <property type="entry name" value="NAD(P)-bd_dom_sf"/>
</dbReference>
<accession>A0A1H1M1C9</accession>
<protein>
    <submittedName>
        <fullName evidence="4">Gluconate 5-dehydrogenase</fullName>
    </submittedName>
</protein>
<dbReference type="Pfam" id="PF13561">
    <property type="entry name" value="adh_short_C2"/>
    <property type="match status" value="1"/>
</dbReference>
<dbReference type="SMART" id="SM00822">
    <property type="entry name" value="PKS_KR"/>
    <property type="match status" value="1"/>
</dbReference>
<reference evidence="5" key="1">
    <citation type="submission" date="2016-10" db="EMBL/GenBank/DDBJ databases">
        <authorList>
            <person name="Varghese N."/>
            <person name="Submissions S."/>
        </authorList>
    </citation>
    <scope>NUCLEOTIDE SEQUENCE [LARGE SCALE GENOMIC DNA]</scope>
    <source>
        <strain evidence="5">DSM 22965</strain>
    </source>
</reference>
<evidence type="ECO:0000313" key="5">
    <source>
        <dbReference type="Proteomes" id="UP000199649"/>
    </source>
</evidence>
<proteinExistence type="inferred from homology"/>
<keyword evidence="5" id="KW-1185">Reference proteome</keyword>
<name>A0A1H1M1C9_9MICO</name>
<dbReference type="Proteomes" id="UP000199649">
    <property type="component" value="Chromosome I"/>
</dbReference>
<dbReference type="PROSITE" id="PS00061">
    <property type="entry name" value="ADH_SHORT"/>
    <property type="match status" value="1"/>
</dbReference>
<dbReference type="Gene3D" id="3.40.50.720">
    <property type="entry name" value="NAD(P)-binding Rossmann-like Domain"/>
    <property type="match status" value="1"/>
</dbReference>
<organism evidence="4 5">
    <name type="scientific">Agrococcus carbonis</name>
    <dbReference type="NCBI Taxonomy" id="684552"/>
    <lineage>
        <taxon>Bacteria</taxon>
        <taxon>Bacillati</taxon>
        <taxon>Actinomycetota</taxon>
        <taxon>Actinomycetes</taxon>
        <taxon>Micrococcales</taxon>
        <taxon>Microbacteriaceae</taxon>
        <taxon>Agrococcus</taxon>
    </lineage>
</organism>
<keyword evidence="2" id="KW-0560">Oxidoreductase</keyword>
<dbReference type="AlphaFoldDB" id="A0A1H1M1C9"/>
<sequence>MDTRSAPAGSALFDLTGRTALVTGSSQGIGRALAQGLAEAGATVVVHGRDRAKAERAAAEITESTGGEAHVALFDVTDASAVDAGIADVEAHLGTPDILVNNAGIQRRAPIAEFSDEDWHDLVATNLTSAFLLSRRVARGMIARGSGRIVSIGSVQSQLARPSIAPYSATKGAIVMLTKGLCADLAPHGISVNALAPGYFATELTQPLVDDPDFSAWVAQRTPAGRWGRVEDLVGALVFLSSDASAFVNGQTVFVDGGMTAVV</sequence>
<evidence type="ECO:0000256" key="2">
    <source>
        <dbReference type="ARBA" id="ARBA00023002"/>
    </source>
</evidence>
<comment type="similarity">
    <text evidence="1">Belongs to the short-chain dehydrogenases/reductases (SDR) family.</text>
</comment>
<dbReference type="RefSeq" id="WP_092665844.1">
    <property type="nucleotide sequence ID" value="NZ_LT629734.1"/>
</dbReference>
<dbReference type="PANTHER" id="PTHR42760">
    <property type="entry name" value="SHORT-CHAIN DEHYDROGENASES/REDUCTASES FAMILY MEMBER"/>
    <property type="match status" value="1"/>
</dbReference>
<feature type="domain" description="Ketoreductase" evidence="3">
    <location>
        <begin position="18"/>
        <end position="198"/>
    </location>
</feature>
<dbReference type="PANTHER" id="PTHR42760:SF133">
    <property type="entry name" value="3-OXOACYL-[ACYL-CARRIER-PROTEIN] REDUCTASE"/>
    <property type="match status" value="1"/>
</dbReference>
<dbReference type="GO" id="GO:0016616">
    <property type="term" value="F:oxidoreductase activity, acting on the CH-OH group of donors, NAD or NADP as acceptor"/>
    <property type="evidence" value="ECO:0007669"/>
    <property type="project" value="TreeGrafter"/>
</dbReference>